<dbReference type="InterPro" id="IPR022712">
    <property type="entry name" value="Beta_Casp"/>
</dbReference>
<dbReference type="PANTHER" id="PTHR11203:SF37">
    <property type="entry name" value="INTEGRATOR COMPLEX SUBUNIT 11"/>
    <property type="match status" value="1"/>
</dbReference>
<dbReference type="InterPro" id="IPR050698">
    <property type="entry name" value="MBL"/>
</dbReference>
<feature type="domain" description="Beta-Casp" evidence="3">
    <location>
        <begin position="281"/>
        <end position="407"/>
    </location>
</feature>
<reference evidence="5" key="1">
    <citation type="submission" date="2017-09" db="EMBL/GenBank/DDBJ databases">
        <authorList>
            <person name="Regsiter A."/>
            <person name="William W."/>
        </authorList>
    </citation>
    <scope>NUCLEOTIDE SEQUENCE [LARGE SCALE GENOMIC DNA]</scope>
    <source>
        <strain evidence="5">500-1</strain>
    </source>
</reference>
<dbReference type="SMART" id="SM01027">
    <property type="entry name" value="Beta-Casp"/>
    <property type="match status" value="1"/>
</dbReference>
<dbReference type="InterPro" id="IPR011108">
    <property type="entry name" value="RMMBL"/>
</dbReference>
<evidence type="ECO:0000259" key="2">
    <source>
        <dbReference type="SMART" id="SM00849"/>
    </source>
</evidence>
<protein>
    <submittedName>
        <fullName evidence="4">Beta-lactamase domain protein</fullName>
    </submittedName>
</protein>
<evidence type="ECO:0000256" key="1">
    <source>
        <dbReference type="ARBA" id="ARBA00022801"/>
    </source>
</evidence>
<evidence type="ECO:0000259" key="3">
    <source>
        <dbReference type="SMART" id="SM01027"/>
    </source>
</evidence>
<dbReference type="Gene3D" id="3.60.15.10">
    <property type="entry name" value="Ribonuclease Z/Hydroxyacylglutathione hydrolase-like"/>
    <property type="match status" value="1"/>
</dbReference>
<sequence>MFLNTPIFSLSEVDYCTDGWKNRMKGRFMKITFMGAARTVSGSCYIIECAGKRFAIDCGLHQGNKEIEKRNWNFDAYDAKNLDFILITHAHIDHSGYLPALVSKGYKNPIYCTAPTRDLLEIMLLDSAHIQEMEAEWSNRKRQRVGIQTIKALYTINDAENTIPLLATTEYDQVFEPAPNIKVTFKNAGHILGSAFIEIEAIEDGKVVRSVFSGDLGRPEQLIVENPDDFEAADYIFIESTYGNRNHPAEEESLEQLAAAIEYSYSNREKVVIPAFAVERSQQIIYSLFLLSKQGRLPADMPVYLDSPLAIRATEIFRKHPEFYDEQTQEFIKNGDHPLDLPNLHFTESKEQSQAINESKGPAVVISASGMANAGRIKHHLRHNLWKAGASVVFVGWQGVGTPGRKILGGAKKIRIFGEEVAINAKVFTINGFSGHAGQDDLMDWLGTMRGKSVKVFLVHGEAEVQKEFGDLITSRFGFEVHIPEYMEELELEPGVEHAPVIDMEVARPRVDWEYLLKDSESLYDELRQRVKDVENRPWVDQVELRDKLLDVNREIIALISEM</sequence>
<dbReference type="Pfam" id="PF16661">
    <property type="entry name" value="Lactamase_B_6"/>
    <property type="match status" value="1"/>
</dbReference>
<dbReference type="KEGG" id="pprf:DPRO_0886"/>
<keyword evidence="1" id="KW-0378">Hydrolase</keyword>
<organism evidence="4 5">
    <name type="scientific">Pseudodesulfovibrio profundus</name>
    <dbReference type="NCBI Taxonomy" id="57320"/>
    <lineage>
        <taxon>Bacteria</taxon>
        <taxon>Pseudomonadati</taxon>
        <taxon>Thermodesulfobacteriota</taxon>
        <taxon>Desulfovibrionia</taxon>
        <taxon>Desulfovibrionales</taxon>
        <taxon>Desulfovibrionaceae</taxon>
    </lineage>
</organism>
<dbReference type="GO" id="GO:0004521">
    <property type="term" value="F:RNA endonuclease activity"/>
    <property type="evidence" value="ECO:0007669"/>
    <property type="project" value="TreeGrafter"/>
</dbReference>
<dbReference type="InterPro" id="IPR036866">
    <property type="entry name" value="RibonucZ/Hydroxyglut_hydro"/>
</dbReference>
<dbReference type="Proteomes" id="UP000219215">
    <property type="component" value="Chromosome DPRO"/>
</dbReference>
<name>A0A2C8F4X8_9BACT</name>
<dbReference type="Gene3D" id="3.40.50.10890">
    <property type="match status" value="1"/>
</dbReference>
<dbReference type="PANTHER" id="PTHR11203">
    <property type="entry name" value="CLEAVAGE AND POLYADENYLATION SPECIFICITY FACTOR FAMILY MEMBER"/>
    <property type="match status" value="1"/>
</dbReference>
<accession>A0A2C8F4X8</accession>
<feature type="domain" description="Metallo-beta-lactamase" evidence="2">
    <location>
        <begin position="41"/>
        <end position="276"/>
    </location>
</feature>
<evidence type="ECO:0000313" key="4">
    <source>
        <dbReference type="EMBL" id="SOB57777.1"/>
    </source>
</evidence>
<dbReference type="CDD" id="cd16295">
    <property type="entry name" value="TTHA0252-CPSF-like_MBL-fold"/>
    <property type="match status" value="1"/>
</dbReference>
<dbReference type="Pfam" id="PF10996">
    <property type="entry name" value="Beta-Casp"/>
    <property type="match status" value="1"/>
</dbReference>
<dbReference type="Pfam" id="PF07521">
    <property type="entry name" value="RMMBL"/>
    <property type="match status" value="1"/>
</dbReference>
<dbReference type="SUPFAM" id="SSF56281">
    <property type="entry name" value="Metallo-hydrolase/oxidoreductase"/>
    <property type="match status" value="1"/>
</dbReference>
<dbReference type="InterPro" id="IPR001279">
    <property type="entry name" value="Metallo-B-lactamas"/>
</dbReference>
<gene>
    <name evidence="4" type="ORF">DPRO_0886</name>
</gene>
<dbReference type="AlphaFoldDB" id="A0A2C8F4X8"/>
<keyword evidence="5" id="KW-1185">Reference proteome</keyword>
<dbReference type="GO" id="GO:0016787">
    <property type="term" value="F:hydrolase activity"/>
    <property type="evidence" value="ECO:0007669"/>
    <property type="project" value="UniProtKB-KW"/>
</dbReference>
<evidence type="ECO:0000313" key="5">
    <source>
        <dbReference type="Proteomes" id="UP000219215"/>
    </source>
</evidence>
<proteinExistence type="predicted"/>
<dbReference type="EMBL" id="LT907975">
    <property type="protein sequence ID" value="SOB57777.1"/>
    <property type="molecule type" value="Genomic_DNA"/>
</dbReference>
<dbReference type="SMART" id="SM00849">
    <property type="entry name" value="Lactamase_B"/>
    <property type="match status" value="1"/>
</dbReference>